<dbReference type="Gene3D" id="1.25.40.80">
    <property type="match status" value="1"/>
</dbReference>
<evidence type="ECO:0000256" key="2">
    <source>
        <dbReference type="ARBA" id="ARBA00022630"/>
    </source>
</evidence>
<dbReference type="InterPro" id="IPR014729">
    <property type="entry name" value="Rossmann-like_a/b/a_fold"/>
</dbReference>
<dbReference type="InterPro" id="IPR002081">
    <property type="entry name" value="Cryptochrome/DNA_photolyase_1"/>
</dbReference>
<accession>A0A516AGA4</accession>
<dbReference type="PANTHER" id="PTHR11455:SF22">
    <property type="entry name" value="CRYPTOCHROME DASH"/>
    <property type="match status" value="1"/>
</dbReference>
<evidence type="ECO:0000256" key="3">
    <source>
        <dbReference type="ARBA" id="ARBA00022827"/>
    </source>
</evidence>
<dbReference type="SUPFAM" id="SSF52425">
    <property type="entry name" value="Cryptochrome/photolyase, N-terminal domain"/>
    <property type="match status" value="1"/>
</dbReference>
<feature type="region of interest" description="Disordered" evidence="6">
    <location>
        <begin position="652"/>
        <end position="698"/>
    </location>
</feature>
<proteinExistence type="evidence at transcript level"/>
<dbReference type="InterPro" id="IPR036134">
    <property type="entry name" value="Crypto/Photolyase_FAD-like_sf"/>
</dbReference>
<keyword evidence="2 4" id="KW-0285">Flavoprotein</keyword>
<dbReference type="Gene3D" id="3.40.50.620">
    <property type="entry name" value="HUPs"/>
    <property type="match status" value="1"/>
</dbReference>
<dbReference type="GO" id="GO:0071949">
    <property type="term" value="F:FAD binding"/>
    <property type="evidence" value="ECO:0007669"/>
    <property type="project" value="TreeGrafter"/>
</dbReference>
<dbReference type="InterPro" id="IPR006050">
    <property type="entry name" value="DNA_photolyase_N"/>
</dbReference>
<comment type="cofactor">
    <cofactor evidence="4">
        <name>FAD</name>
        <dbReference type="ChEBI" id="CHEBI:57692"/>
    </cofactor>
    <text evidence="4">Binds 1 FAD per subunit.</text>
</comment>
<dbReference type="PROSITE" id="PS51645">
    <property type="entry name" value="PHR_CRY_ALPHA_BETA"/>
    <property type="match status" value="1"/>
</dbReference>
<feature type="site" description="Electron transfer via tryptophanyl radical" evidence="5">
    <location>
        <position position="463"/>
    </location>
</feature>
<dbReference type="Pfam" id="PF00875">
    <property type="entry name" value="DNA_photolyase"/>
    <property type="match status" value="1"/>
</dbReference>
<dbReference type="GO" id="GO:0003677">
    <property type="term" value="F:DNA binding"/>
    <property type="evidence" value="ECO:0007669"/>
    <property type="project" value="TreeGrafter"/>
</dbReference>
<dbReference type="AlphaFoldDB" id="A0A516AGA4"/>
<dbReference type="EMBL" id="MN125869">
    <property type="protein sequence ID" value="QDO16336.1"/>
    <property type="molecule type" value="mRNA"/>
</dbReference>
<dbReference type="PANTHER" id="PTHR11455">
    <property type="entry name" value="CRYPTOCHROME"/>
    <property type="match status" value="1"/>
</dbReference>
<sequence length="698" mass="77878">MARLSPRGAGVGPHSNSCAMAVEAEVVVAAQEGSGGSAPVFVVWHKWSDLRLLDHEPLVNAHARAAQEVNGRVLHVYLLERELLVGRSRVAGVPRCGARRAAFWRDSLEDLARRLEGHGQRLLVCTDAPDGAGASFERICRRLPVRAVFAHTEFCDEELRTQAAVKRALSQHGASLQLCWGGLTLHHIDDLGFNANDKRQMPDLYQAFLKKVRGRPVRKPLPVPSTLRPPPSGLVDLGAVGVEGVAQALASLAASPAWTPPPDGLGKPQAVEWIGGETAALAHWQRYVWEEDRLRSYVGATDSMTPGENNAVNSGTRLSPWLAFGCLSARTVLHEVRKYERARGKSRSTYWVYHELIFRDFLRFSTLLWRTSLFQLVGPYGVRGLEWRRDAHLFKQWQEGRTGFPFVDAGMRELAATGFISHLHRQCCAAFLVRDLRLDWRMGAEHFEAMLLDYTPDANWGNWAYRILQRPQLVANGCPVVEHLTTVEIVAWPVVHDARLEHILAWLPELRALPRDLAREPWRLESEAGRRVRVKPYRDSPLWFCSVNRANWQEYEGWMSGHAWTVLPSRPGTARHSSHAGFVLGRDYPRPMVPPLNVEVDLDRVPVAHAWGDTPAAGRPHVWGQPGVHVGEPGPAALRAPTPSVSRRVFLTEPGSKGPGQQPQGWRDKPPGVQPRRRWAAKRPIDGQEGCDSTGRTA</sequence>
<reference evidence="8" key="1">
    <citation type="journal article" date="2019" name="Microorganisms">
        <title>DNA Damage Response Pathways in Dinoflagellates.</title>
        <authorList>
            <person name="Li C."/>
            <person name="Wong J."/>
        </authorList>
    </citation>
    <scope>NUCLEOTIDE SEQUENCE</scope>
</reference>
<name>A0A516AGA4_LINPO</name>
<dbReference type="PRINTS" id="PR00147">
    <property type="entry name" value="DNAPHOTLYASE"/>
</dbReference>
<feature type="compositionally biased region" description="Low complexity" evidence="6">
    <location>
        <begin position="654"/>
        <end position="665"/>
    </location>
</feature>
<evidence type="ECO:0000256" key="6">
    <source>
        <dbReference type="SAM" id="MobiDB-lite"/>
    </source>
</evidence>
<feature type="site" description="Electron transfer via tryptophanyl radical" evidence="5">
    <location>
        <position position="387"/>
    </location>
</feature>
<dbReference type="GO" id="GO:0000719">
    <property type="term" value="P:photoreactive repair"/>
    <property type="evidence" value="ECO:0007669"/>
    <property type="project" value="TreeGrafter"/>
</dbReference>
<feature type="site" description="Electron transfer via tryptophanyl radical" evidence="5">
    <location>
        <position position="440"/>
    </location>
</feature>
<evidence type="ECO:0000313" key="8">
    <source>
        <dbReference type="EMBL" id="QDO16336.1"/>
    </source>
</evidence>
<dbReference type="InterPro" id="IPR036155">
    <property type="entry name" value="Crypto/Photolyase_N_sf"/>
</dbReference>
<feature type="domain" description="Photolyase/cryptochrome alpha/beta" evidence="7">
    <location>
        <begin position="40"/>
        <end position="184"/>
    </location>
</feature>
<evidence type="ECO:0000256" key="1">
    <source>
        <dbReference type="ARBA" id="ARBA00005862"/>
    </source>
</evidence>
<feature type="binding site" evidence="4">
    <location>
        <position position="297"/>
    </location>
    <ligand>
        <name>FAD</name>
        <dbReference type="ChEBI" id="CHEBI:57692"/>
    </ligand>
</feature>
<dbReference type="SUPFAM" id="SSF48173">
    <property type="entry name" value="Cryptochrome/photolyase FAD-binding domain"/>
    <property type="match status" value="1"/>
</dbReference>
<dbReference type="Gene3D" id="1.10.579.10">
    <property type="entry name" value="DNA Cyclobutane Dipyrimidine Photolyase, subunit A, domain 3"/>
    <property type="match status" value="1"/>
</dbReference>
<comment type="similarity">
    <text evidence="1">Belongs to the DNA photolyase class-1 family.</text>
</comment>
<keyword evidence="3 4" id="KW-0274">FAD</keyword>
<dbReference type="Pfam" id="PF03441">
    <property type="entry name" value="FAD_binding_7"/>
    <property type="match status" value="1"/>
</dbReference>
<evidence type="ECO:0000259" key="7">
    <source>
        <dbReference type="PROSITE" id="PS51645"/>
    </source>
</evidence>
<protein>
    <submittedName>
        <fullName evidence="8">Cryptochrome DASH</fullName>
    </submittedName>
</protein>
<evidence type="ECO:0000256" key="5">
    <source>
        <dbReference type="PIRSR" id="PIRSR602081-2"/>
    </source>
</evidence>
<dbReference type="InterPro" id="IPR005101">
    <property type="entry name" value="Cryptochr/Photolyase_FAD-bd"/>
</dbReference>
<dbReference type="GO" id="GO:0003904">
    <property type="term" value="F:deoxyribodipyrimidine photo-lyase activity"/>
    <property type="evidence" value="ECO:0007669"/>
    <property type="project" value="TreeGrafter"/>
</dbReference>
<evidence type="ECO:0000256" key="4">
    <source>
        <dbReference type="PIRSR" id="PIRSR602081-1"/>
    </source>
</evidence>
<organism evidence="8">
    <name type="scientific">Lingulaulax polyedra</name>
    <name type="common">Dinoflagellate</name>
    <name type="synonym">Lingulodinium polyedra</name>
    <dbReference type="NCBI Taxonomy" id="160621"/>
    <lineage>
        <taxon>Eukaryota</taxon>
        <taxon>Sar</taxon>
        <taxon>Alveolata</taxon>
        <taxon>Dinophyceae</taxon>
        <taxon>Gonyaulacales</taxon>
        <taxon>Lingulodiniaceae</taxon>
        <taxon>Lingulaulax</taxon>
    </lineage>
</organism>